<sequence length="253" mass="27593">MAPKASVLLPLYIYPSPGAWQPLYQTAVQYPGVDFTIIINPNSGPGDGMLPDANYTHGVATLNKLDNVRTIGYVATNWGQKDAQKVLQEVTTYSGWTSQDSSVALDGIFFDETPAQYHPDHAQYLLKVSEAVREADGFGSGCVVHNPGCVPAMQYYTDPSYVTLADVTVVFEDAYQTWLSRQSNLTSTSLPFDHGKLGCLLHSVPLMTERSLSALIEQVAGVGAHVYLTGTTNYTSFSPQFPTFVDALDRLIN</sequence>
<dbReference type="EMBL" id="MU003703">
    <property type="protein sequence ID" value="KAF2808369.1"/>
    <property type="molecule type" value="Genomic_DNA"/>
</dbReference>
<evidence type="ECO:0008006" key="4">
    <source>
        <dbReference type="Google" id="ProtNLM"/>
    </source>
</evidence>
<dbReference type="AlphaFoldDB" id="A0A6A6YIH9"/>
<dbReference type="OrthoDB" id="5342184at2759"/>
<dbReference type="GeneID" id="54456570"/>
<dbReference type="PANTHER" id="PTHR35040:SF7">
    <property type="entry name" value="FIBRONECTIN TYPE-III DOMAIN-CONTAINING PROTEIN-RELATED"/>
    <property type="match status" value="1"/>
</dbReference>
<dbReference type="PANTHER" id="PTHR35040">
    <property type="match status" value="1"/>
</dbReference>
<reference evidence="1 3" key="1">
    <citation type="journal article" date="2020" name="Stud. Mycol.">
        <title>101 Dothideomycetes genomes: a test case for predicting lifestyles and emergence of pathogens.</title>
        <authorList>
            <person name="Haridas S."/>
            <person name="Albert R."/>
            <person name="Binder M."/>
            <person name="Bloem J."/>
            <person name="Labutti K."/>
            <person name="Salamov A."/>
            <person name="Andreopoulos B."/>
            <person name="Baker S."/>
            <person name="Barry K."/>
            <person name="Bills G."/>
            <person name="Bluhm B."/>
            <person name="Cannon C."/>
            <person name="Castanera R."/>
            <person name="Culley D."/>
            <person name="Daum C."/>
            <person name="Ezra D."/>
            <person name="Gonzalez J."/>
            <person name="Henrissat B."/>
            <person name="Kuo A."/>
            <person name="Liang C."/>
            <person name="Lipzen A."/>
            <person name="Lutzoni F."/>
            <person name="Magnuson J."/>
            <person name="Mondo S."/>
            <person name="Nolan M."/>
            <person name="Ohm R."/>
            <person name="Pangilinan J."/>
            <person name="Park H.-J."/>
            <person name="Ramirez L."/>
            <person name="Alfaro M."/>
            <person name="Sun H."/>
            <person name="Tritt A."/>
            <person name="Yoshinaga Y."/>
            <person name="Zwiers L.-H."/>
            <person name="Turgeon B."/>
            <person name="Goodwin S."/>
            <person name="Spatafora J."/>
            <person name="Crous P."/>
            <person name="Grigoriev I."/>
        </authorList>
    </citation>
    <scope>NUCLEOTIDE SEQUENCE</scope>
    <source>
        <strain evidence="1 3">CBS 304.34</strain>
    </source>
</reference>
<evidence type="ECO:0000313" key="2">
    <source>
        <dbReference type="Proteomes" id="UP000504636"/>
    </source>
</evidence>
<gene>
    <name evidence="1 3" type="ORF">BDZ99DRAFT_390246</name>
</gene>
<evidence type="ECO:0000313" key="1">
    <source>
        <dbReference type="EMBL" id="KAF2808369.1"/>
    </source>
</evidence>
<organism evidence="1">
    <name type="scientific">Mytilinidion resinicola</name>
    <dbReference type="NCBI Taxonomy" id="574789"/>
    <lineage>
        <taxon>Eukaryota</taxon>
        <taxon>Fungi</taxon>
        <taxon>Dikarya</taxon>
        <taxon>Ascomycota</taxon>
        <taxon>Pezizomycotina</taxon>
        <taxon>Dothideomycetes</taxon>
        <taxon>Pleosporomycetidae</taxon>
        <taxon>Mytilinidiales</taxon>
        <taxon>Mytilinidiaceae</taxon>
        <taxon>Mytilinidion</taxon>
    </lineage>
</organism>
<dbReference type="Proteomes" id="UP000504636">
    <property type="component" value="Unplaced"/>
</dbReference>
<dbReference type="RefSeq" id="XP_033575333.1">
    <property type="nucleotide sequence ID" value="XM_033715677.1"/>
</dbReference>
<reference evidence="3" key="3">
    <citation type="submission" date="2025-04" db="UniProtKB">
        <authorList>
            <consortium name="RefSeq"/>
        </authorList>
    </citation>
    <scope>IDENTIFICATION</scope>
    <source>
        <strain evidence="3">CBS 304.34</strain>
    </source>
</reference>
<reference evidence="3" key="2">
    <citation type="submission" date="2020-04" db="EMBL/GenBank/DDBJ databases">
        <authorList>
            <consortium name="NCBI Genome Project"/>
        </authorList>
    </citation>
    <scope>NUCLEOTIDE SEQUENCE</scope>
    <source>
        <strain evidence="3">CBS 304.34</strain>
    </source>
</reference>
<dbReference type="InterPro" id="IPR021986">
    <property type="entry name" value="Spherulin4"/>
</dbReference>
<dbReference type="Pfam" id="PF12138">
    <property type="entry name" value="Spherulin4"/>
    <property type="match status" value="1"/>
</dbReference>
<accession>A0A6A6YIH9</accession>
<keyword evidence="2" id="KW-1185">Reference proteome</keyword>
<name>A0A6A6YIH9_9PEZI</name>
<protein>
    <recommendedName>
        <fullName evidence="4">Cell surface spherulin 4-like protein</fullName>
    </recommendedName>
</protein>
<proteinExistence type="predicted"/>
<evidence type="ECO:0000313" key="3">
    <source>
        <dbReference type="RefSeq" id="XP_033575333.1"/>
    </source>
</evidence>